<dbReference type="RefSeq" id="WP_275707295.1">
    <property type="nucleotide sequence ID" value="NZ_JAKLTN010000001.1"/>
</dbReference>
<dbReference type="SUPFAM" id="SSF88697">
    <property type="entry name" value="PUA domain-like"/>
    <property type="match status" value="1"/>
</dbReference>
<dbReference type="SMART" id="SM00464">
    <property type="entry name" value="LON"/>
    <property type="match status" value="1"/>
</dbReference>
<dbReference type="InterPro" id="IPR015947">
    <property type="entry name" value="PUA-like_sf"/>
</dbReference>
<evidence type="ECO:0000259" key="1">
    <source>
        <dbReference type="PROSITE" id="PS51787"/>
    </source>
</evidence>
<dbReference type="PANTHER" id="PTHR46732:SF8">
    <property type="entry name" value="ATP-DEPENDENT PROTEASE LA (LON) DOMAIN PROTEIN"/>
    <property type="match status" value="1"/>
</dbReference>
<dbReference type="PROSITE" id="PS51787">
    <property type="entry name" value="LON_N"/>
    <property type="match status" value="1"/>
</dbReference>
<dbReference type="Gene3D" id="2.30.130.40">
    <property type="entry name" value="LON domain-like"/>
    <property type="match status" value="1"/>
</dbReference>
<dbReference type="InterPro" id="IPR003111">
    <property type="entry name" value="Lon_prtase_N"/>
</dbReference>
<dbReference type="InterPro" id="IPR046336">
    <property type="entry name" value="Lon_prtase_N_sf"/>
</dbReference>
<organism evidence="2 3">
    <name type="scientific">Dechloromonas hankyongensis</name>
    <dbReference type="NCBI Taxonomy" id="2908002"/>
    <lineage>
        <taxon>Bacteria</taxon>
        <taxon>Pseudomonadati</taxon>
        <taxon>Pseudomonadota</taxon>
        <taxon>Betaproteobacteria</taxon>
        <taxon>Rhodocyclales</taxon>
        <taxon>Azonexaceae</taxon>
        <taxon>Dechloromonas</taxon>
    </lineage>
</organism>
<gene>
    <name evidence="2" type="ORF">LZ012_02700</name>
</gene>
<comment type="caution">
    <text evidence="2">The sequence shown here is derived from an EMBL/GenBank/DDBJ whole genome shotgun (WGS) entry which is preliminary data.</text>
</comment>
<accession>A0ABS9JYC8</accession>
<name>A0ABS9JYC8_9RHOO</name>
<keyword evidence="3" id="KW-1185">Reference proteome</keyword>
<dbReference type="Gene3D" id="1.10.4060.10">
    <property type="entry name" value="BPP1347 like domain"/>
    <property type="match status" value="1"/>
</dbReference>
<proteinExistence type="predicted"/>
<sequence length="210" mass="23431">MGWFDFVRSPGGTSVETLRLPLFPLNTVLFPGGLQPLKIFEQRYLDMAAACLKENTPFGICLIDKGGEVGETAVPHGVGTLATIASWEMEQLGILMITARGGRRFRIIDTKLGPANLLEGTVELLPETGHTALPQERERLLPLLQRIVGDLGPERIPEPHRYDDAEWVGYRITEVLPIQNLAKQKLLELDDPLARLEILEKYLSQRKLLG</sequence>
<feature type="domain" description="Lon N-terminal" evidence="1">
    <location>
        <begin position="17"/>
        <end position="207"/>
    </location>
</feature>
<evidence type="ECO:0000313" key="3">
    <source>
        <dbReference type="Proteomes" id="UP001165384"/>
    </source>
</evidence>
<dbReference type="EMBL" id="JAKLTN010000001">
    <property type="protein sequence ID" value="MCG2575900.1"/>
    <property type="molecule type" value="Genomic_DNA"/>
</dbReference>
<protein>
    <submittedName>
        <fullName evidence="2">LON peptidase substrate-binding domain-containing protein</fullName>
    </submittedName>
</protein>
<evidence type="ECO:0000313" key="2">
    <source>
        <dbReference type="EMBL" id="MCG2575900.1"/>
    </source>
</evidence>
<dbReference type="Proteomes" id="UP001165384">
    <property type="component" value="Unassembled WGS sequence"/>
</dbReference>
<dbReference type="Pfam" id="PF02190">
    <property type="entry name" value="LON_substr_bdg"/>
    <property type="match status" value="1"/>
</dbReference>
<reference evidence="2" key="1">
    <citation type="submission" date="2022-01" db="EMBL/GenBank/DDBJ databases">
        <authorList>
            <person name="Jo J.-H."/>
            <person name="Im W.-T."/>
        </authorList>
    </citation>
    <scope>NUCLEOTIDE SEQUENCE</scope>
    <source>
        <strain evidence="2">XY25</strain>
    </source>
</reference>
<dbReference type="PANTHER" id="PTHR46732">
    <property type="entry name" value="ATP-DEPENDENT PROTEASE LA (LON) DOMAIN PROTEIN"/>
    <property type="match status" value="1"/>
</dbReference>